<dbReference type="Proteomes" id="UP000789524">
    <property type="component" value="Unassembled WGS sequence"/>
</dbReference>
<reference evidence="1" key="1">
    <citation type="submission" date="2021-09" db="EMBL/GenBank/DDBJ databases">
        <authorList>
            <person name="Martin H S."/>
        </authorList>
    </citation>
    <scope>NUCLEOTIDE SEQUENCE</scope>
</reference>
<name>A0A8J2QBK4_9NEOP</name>
<accession>A0A8J2QBK4</accession>
<evidence type="ECO:0000313" key="2">
    <source>
        <dbReference type="Proteomes" id="UP000789524"/>
    </source>
</evidence>
<protein>
    <submittedName>
        <fullName evidence="1">(African queen) hypothetical protein</fullName>
    </submittedName>
</protein>
<dbReference type="EMBL" id="CAKASE010000043">
    <property type="protein sequence ID" value="CAG9558889.1"/>
    <property type="molecule type" value="Genomic_DNA"/>
</dbReference>
<dbReference type="AlphaFoldDB" id="A0A8J2QBK4"/>
<proteinExistence type="predicted"/>
<gene>
    <name evidence="1" type="ORF">DCHRY22_LOCUS859</name>
</gene>
<keyword evidence="2" id="KW-1185">Reference proteome</keyword>
<organism evidence="1 2">
    <name type="scientific">Danaus chrysippus</name>
    <name type="common">African queen</name>
    <dbReference type="NCBI Taxonomy" id="151541"/>
    <lineage>
        <taxon>Eukaryota</taxon>
        <taxon>Metazoa</taxon>
        <taxon>Ecdysozoa</taxon>
        <taxon>Arthropoda</taxon>
        <taxon>Hexapoda</taxon>
        <taxon>Insecta</taxon>
        <taxon>Pterygota</taxon>
        <taxon>Neoptera</taxon>
        <taxon>Endopterygota</taxon>
        <taxon>Lepidoptera</taxon>
        <taxon>Glossata</taxon>
        <taxon>Ditrysia</taxon>
        <taxon>Papilionoidea</taxon>
        <taxon>Nymphalidae</taxon>
        <taxon>Danainae</taxon>
        <taxon>Danaini</taxon>
        <taxon>Danaina</taxon>
        <taxon>Danaus</taxon>
        <taxon>Anosia</taxon>
    </lineage>
</organism>
<sequence length="119" mass="13049">MEILPKLLCDKKTRIPFLAYADKILRAAAKRYNNADRHRAAEEQIIISCIDPTPSSRHIEPPTQVVTRQVASTDTQVLGQVASSVQTSKPSTNDPQGSAMEALTKTVAELSRMLEAMSV</sequence>
<dbReference type="OrthoDB" id="6260718at2759"/>
<evidence type="ECO:0000313" key="1">
    <source>
        <dbReference type="EMBL" id="CAG9558889.1"/>
    </source>
</evidence>
<comment type="caution">
    <text evidence="1">The sequence shown here is derived from an EMBL/GenBank/DDBJ whole genome shotgun (WGS) entry which is preliminary data.</text>
</comment>